<dbReference type="PRINTS" id="PR00081">
    <property type="entry name" value="GDHRDH"/>
</dbReference>
<proteinExistence type="inferred from homology"/>
<dbReference type="GO" id="GO:0005997">
    <property type="term" value="P:xylulose metabolic process"/>
    <property type="evidence" value="ECO:0007669"/>
    <property type="project" value="TreeGrafter"/>
</dbReference>
<dbReference type="eggNOG" id="KOG1207">
    <property type="taxonomic scope" value="Eukaryota"/>
</dbReference>
<dbReference type="Pfam" id="PF13561">
    <property type="entry name" value="adh_short_C2"/>
    <property type="match status" value="1"/>
</dbReference>
<dbReference type="InterPro" id="IPR002347">
    <property type="entry name" value="SDR_fam"/>
</dbReference>
<keyword evidence="3" id="KW-0521">NADP</keyword>
<dbReference type="GO" id="GO:0006629">
    <property type="term" value="P:lipid metabolic process"/>
    <property type="evidence" value="ECO:0007669"/>
    <property type="project" value="UniProtKB-ARBA"/>
</dbReference>
<evidence type="ECO:0000256" key="2">
    <source>
        <dbReference type="ARBA" id="ARBA00011881"/>
    </source>
</evidence>
<feature type="transmembrane region" description="Helical" evidence="5">
    <location>
        <begin position="12"/>
        <end position="32"/>
    </location>
</feature>
<evidence type="ECO:0000256" key="4">
    <source>
        <dbReference type="ARBA" id="ARBA00023002"/>
    </source>
</evidence>
<reference evidence="7" key="1">
    <citation type="submission" date="2017-05" db="UniProtKB">
        <authorList>
            <consortium name="EnsemblMetazoa"/>
        </authorList>
    </citation>
    <scope>IDENTIFICATION</scope>
</reference>
<keyword evidence="5" id="KW-0812">Transmembrane</keyword>
<dbReference type="FunFam" id="3.40.50.720:FF:000214">
    <property type="entry name" value="L-xylulose reductase"/>
    <property type="match status" value="1"/>
</dbReference>
<dbReference type="GO" id="GO:0006006">
    <property type="term" value="P:glucose metabolic process"/>
    <property type="evidence" value="ECO:0007669"/>
    <property type="project" value="TreeGrafter"/>
</dbReference>
<evidence type="ECO:0000313" key="7">
    <source>
        <dbReference type="EnsemblMetazoa" id="Aqu2.1.38465_001"/>
    </source>
</evidence>
<name>A0A1X7VDU5_AMPQE</name>
<dbReference type="InterPro" id="IPR051737">
    <property type="entry name" value="L-xylulose/Carbonyl_redctase"/>
</dbReference>
<dbReference type="GO" id="GO:0050038">
    <property type="term" value="F:L-xylulose reductase (NADPH) activity"/>
    <property type="evidence" value="ECO:0007669"/>
    <property type="project" value="TreeGrafter"/>
</dbReference>
<organism evidence="7">
    <name type="scientific">Amphimedon queenslandica</name>
    <name type="common">Sponge</name>
    <dbReference type="NCBI Taxonomy" id="400682"/>
    <lineage>
        <taxon>Eukaryota</taxon>
        <taxon>Metazoa</taxon>
        <taxon>Porifera</taxon>
        <taxon>Demospongiae</taxon>
        <taxon>Heteroscleromorpha</taxon>
        <taxon>Haplosclerida</taxon>
        <taxon>Niphatidae</taxon>
        <taxon>Amphimedon</taxon>
    </lineage>
</organism>
<sequence length="273" mass="29576">MKPEVVISGYRLFLRVWLAAQVIIMAAQSFGYNFKGKKALVTGAGKGIGRATAKALVECGADVVALSRTESDLKTLKTECPGITTVCVDVADLQATREKLWSITPIDLLVNNAGVTSLQSFLEVTPEEYEKVMNVNHKAVLFLSQYVAKWMIDRGKGGAIVNVSSMASKVALKDHTSYCSSKAALDMLTKVMGVELGPHNIRVNAVNPTVVYTEMGRKAWSNPQKATPVLQRIPTGRFAEEEDVVKAILFLLSDSSSMINCETLLIDGGFCAN</sequence>
<dbReference type="InterPro" id="IPR036291">
    <property type="entry name" value="NAD(P)-bd_dom_sf"/>
</dbReference>
<dbReference type="EnsemblMetazoa" id="Aqu2.1.38465_001">
    <property type="protein sequence ID" value="Aqu2.1.38465_001"/>
    <property type="gene ID" value="Aqu2.1.38465"/>
</dbReference>
<protein>
    <recommendedName>
        <fullName evidence="6">Ketoreductase domain-containing protein</fullName>
    </recommendedName>
</protein>
<comment type="similarity">
    <text evidence="1">Belongs to the short-chain dehydrogenases/reductases (SDR) family.</text>
</comment>
<dbReference type="Gene3D" id="3.40.50.720">
    <property type="entry name" value="NAD(P)-binding Rossmann-like Domain"/>
    <property type="match status" value="1"/>
</dbReference>
<dbReference type="PRINTS" id="PR00080">
    <property type="entry name" value="SDRFAMILY"/>
</dbReference>
<dbReference type="SUPFAM" id="SSF51735">
    <property type="entry name" value="NAD(P)-binding Rossmann-fold domains"/>
    <property type="match status" value="1"/>
</dbReference>
<dbReference type="FunCoup" id="A0A1X7VDU5">
    <property type="interactions" value="398"/>
</dbReference>
<keyword evidence="5" id="KW-0472">Membrane</keyword>
<dbReference type="STRING" id="400682.A0A1X7VDU5"/>
<evidence type="ECO:0000256" key="5">
    <source>
        <dbReference type="SAM" id="Phobius"/>
    </source>
</evidence>
<dbReference type="InterPro" id="IPR057326">
    <property type="entry name" value="KR_dom"/>
</dbReference>
<dbReference type="AlphaFoldDB" id="A0A1X7VDU5"/>
<dbReference type="SMART" id="SM00822">
    <property type="entry name" value="PKS_KR"/>
    <property type="match status" value="1"/>
</dbReference>
<dbReference type="PANTHER" id="PTHR44252:SF3">
    <property type="entry name" value="D-ERYTHRULOSE REDUCTASE-RELATED"/>
    <property type="match status" value="1"/>
</dbReference>
<comment type="subunit">
    <text evidence="2">Homotetramer.</text>
</comment>
<evidence type="ECO:0000259" key="6">
    <source>
        <dbReference type="SMART" id="SM00822"/>
    </source>
</evidence>
<evidence type="ECO:0000256" key="3">
    <source>
        <dbReference type="ARBA" id="ARBA00022857"/>
    </source>
</evidence>
<dbReference type="GO" id="GO:0004090">
    <property type="term" value="F:carbonyl reductase (NADPH) activity"/>
    <property type="evidence" value="ECO:0007669"/>
    <property type="project" value="TreeGrafter"/>
</dbReference>
<keyword evidence="5" id="KW-1133">Transmembrane helix</keyword>
<dbReference type="PANTHER" id="PTHR44252">
    <property type="entry name" value="D-ERYTHRULOSE REDUCTASE"/>
    <property type="match status" value="1"/>
</dbReference>
<dbReference type="InterPro" id="IPR020904">
    <property type="entry name" value="Sc_DH/Rdtase_CS"/>
</dbReference>
<dbReference type="OMA" id="FPQWGAY"/>
<evidence type="ECO:0000256" key="1">
    <source>
        <dbReference type="ARBA" id="ARBA00006484"/>
    </source>
</evidence>
<keyword evidence="4" id="KW-0560">Oxidoreductase</keyword>
<dbReference type="OrthoDB" id="1393670at2759"/>
<feature type="domain" description="Ketoreductase" evidence="6">
    <location>
        <begin position="37"/>
        <end position="209"/>
    </location>
</feature>
<accession>A0A1X7VDU5</accession>
<dbReference type="PROSITE" id="PS00061">
    <property type="entry name" value="ADH_SHORT"/>
    <property type="match status" value="1"/>
</dbReference>
<dbReference type="InParanoid" id="A0A1X7VDU5"/>